<evidence type="ECO:0000313" key="3">
    <source>
        <dbReference type="Proteomes" id="UP000315400"/>
    </source>
</evidence>
<organism evidence="2 3">
    <name type="scientific">Spiribacter salinus</name>
    <dbReference type="NCBI Taxonomy" id="1335746"/>
    <lineage>
        <taxon>Bacteria</taxon>
        <taxon>Pseudomonadati</taxon>
        <taxon>Pseudomonadota</taxon>
        <taxon>Gammaproteobacteria</taxon>
        <taxon>Chromatiales</taxon>
        <taxon>Ectothiorhodospiraceae</taxon>
        <taxon>Spiribacter</taxon>
    </lineage>
</organism>
<evidence type="ECO:0000259" key="1">
    <source>
        <dbReference type="PROSITE" id="PS50987"/>
    </source>
</evidence>
<name>A0A540VWE6_9GAMM</name>
<dbReference type="InterPro" id="IPR001845">
    <property type="entry name" value="HTH_ArsR_DNA-bd_dom"/>
</dbReference>
<dbReference type="InterPro" id="IPR036388">
    <property type="entry name" value="WH-like_DNA-bd_sf"/>
</dbReference>
<comment type="caution">
    <text evidence="2">The sequence shown here is derived from an EMBL/GenBank/DDBJ whole genome shotgun (WGS) entry which is preliminary data.</text>
</comment>
<dbReference type="Gene3D" id="1.10.10.10">
    <property type="entry name" value="Winged helix-like DNA-binding domain superfamily/Winged helix DNA-binding domain"/>
    <property type="match status" value="1"/>
</dbReference>
<feature type="domain" description="HTH arsR-type" evidence="1">
    <location>
        <begin position="8"/>
        <end position="98"/>
    </location>
</feature>
<dbReference type="AlphaFoldDB" id="A0A540VWE6"/>
<dbReference type="STRING" id="1260251.SPISAL_05690"/>
<protein>
    <submittedName>
        <fullName evidence="2">Transcriptional regulator</fullName>
    </submittedName>
</protein>
<gene>
    <name evidence="2" type="ORF">FKY71_00520</name>
</gene>
<dbReference type="RefSeq" id="WP_016353539.1">
    <property type="nucleotide sequence ID" value="NZ_MBFX01000002.1"/>
</dbReference>
<dbReference type="EMBL" id="VIFK01000001">
    <property type="protein sequence ID" value="TQF01095.1"/>
    <property type="molecule type" value="Genomic_DNA"/>
</dbReference>
<sequence>MGAEASALAVTLRGAEFHRIISDEGRLKMLTSLHEAGELDAEELAAALALEITETRRSLGELTASGLLAERRERFRIHYRLADGLPAWVTIALGAARH</sequence>
<dbReference type="Proteomes" id="UP000315400">
    <property type="component" value="Unassembled WGS sequence"/>
</dbReference>
<dbReference type="PROSITE" id="PS50987">
    <property type="entry name" value="HTH_ARSR_2"/>
    <property type="match status" value="1"/>
</dbReference>
<proteinExistence type="predicted"/>
<reference evidence="2 3" key="1">
    <citation type="submission" date="2019-06" db="EMBL/GenBank/DDBJ databases">
        <title>Metagenome assembled Genome of Spiribacter salinus SL48-SHIP from the microbial mat of Salt Lake 48 (Novosibirsk region, Russia).</title>
        <authorList>
            <person name="Shipova A."/>
            <person name="Rozanov A.S."/>
            <person name="Bryanskaya A.V."/>
            <person name="Peltek S.E."/>
        </authorList>
    </citation>
    <scope>NUCLEOTIDE SEQUENCE [LARGE SCALE GENOMIC DNA]</scope>
    <source>
        <strain evidence="2">SL48-SHIP-2</strain>
    </source>
</reference>
<dbReference type="SMART" id="SM00418">
    <property type="entry name" value="HTH_ARSR"/>
    <property type="match status" value="1"/>
</dbReference>
<accession>A0A540VWE6</accession>
<dbReference type="InterPro" id="IPR036390">
    <property type="entry name" value="WH_DNA-bd_sf"/>
</dbReference>
<evidence type="ECO:0000313" key="2">
    <source>
        <dbReference type="EMBL" id="TQF01095.1"/>
    </source>
</evidence>
<dbReference type="SUPFAM" id="SSF46785">
    <property type="entry name" value="Winged helix' DNA-binding domain"/>
    <property type="match status" value="1"/>
</dbReference>
<dbReference type="GO" id="GO:0003700">
    <property type="term" value="F:DNA-binding transcription factor activity"/>
    <property type="evidence" value="ECO:0007669"/>
    <property type="project" value="InterPro"/>
</dbReference>